<organism evidence="2 3">
    <name type="scientific">Nocardioides zhouii</name>
    <dbReference type="NCBI Taxonomy" id="1168729"/>
    <lineage>
        <taxon>Bacteria</taxon>
        <taxon>Bacillati</taxon>
        <taxon>Actinomycetota</taxon>
        <taxon>Actinomycetes</taxon>
        <taxon>Propionibacteriales</taxon>
        <taxon>Nocardioidaceae</taxon>
        <taxon>Nocardioides</taxon>
    </lineage>
</organism>
<dbReference type="AlphaFoldDB" id="A0A4Q2SKD3"/>
<dbReference type="InterPro" id="IPR036634">
    <property type="entry name" value="PRD_sf"/>
</dbReference>
<accession>A0A4Q2SKD3</accession>
<dbReference type="Gene3D" id="1.10.1790.10">
    <property type="entry name" value="PRD domain"/>
    <property type="match status" value="1"/>
</dbReference>
<dbReference type="InterPro" id="IPR011608">
    <property type="entry name" value="PRD"/>
</dbReference>
<dbReference type="Pfam" id="PF00874">
    <property type="entry name" value="PRD"/>
    <property type="match status" value="1"/>
</dbReference>
<dbReference type="SUPFAM" id="SSF63520">
    <property type="entry name" value="PTS-regulatory domain, PRD"/>
    <property type="match status" value="1"/>
</dbReference>
<dbReference type="OrthoDB" id="5196589at2"/>
<evidence type="ECO:0000313" key="2">
    <source>
        <dbReference type="EMBL" id="RYC05922.1"/>
    </source>
</evidence>
<evidence type="ECO:0000259" key="1">
    <source>
        <dbReference type="PROSITE" id="PS51372"/>
    </source>
</evidence>
<dbReference type="Proteomes" id="UP000291101">
    <property type="component" value="Unassembled WGS sequence"/>
</dbReference>
<dbReference type="GO" id="GO:0006355">
    <property type="term" value="P:regulation of DNA-templated transcription"/>
    <property type="evidence" value="ECO:0007669"/>
    <property type="project" value="InterPro"/>
</dbReference>
<gene>
    <name evidence="2" type="ORF">EUA94_16850</name>
</gene>
<sequence length="139" mass="15245">MSEETGADPAVLARVAEEFADRLDMLQDSDQVTMLARRLTELSLADLATALGLTFTEDDSAQFVTHLAIALTRINRGEVPIEPSLVAEEEIAERTREREAVTRVMGDCGRLLDRDVPESEISYMVVHLCGIVDVQSPSA</sequence>
<feature type="domain" description="PRD" evidence="1">
    <location>
        <begin position="27"/>
        <end position="138"/>
    </location>
</feature>
<proteinExistence type="predicted"/>
<protein>
    <submittedName>
        <fullName evidence="2">PRD domain-containing protein</fullName>
    </submittedName>
</protein>
<keyword evidence="3" id="KW-1185">Reference proteome</keyword>
<dbReference type="RefSeq" id="WP_129428058.1">
    <property type="nucleotide sequence ID" value="NZ_SDWV01000019.1"/>
</dbReference>
<dbReference type="PROSITE" id="PS51372">
    <property type="entry name" value="PRD_2"/>
    <property type="match status" value="1"/>
</dbReference>
<reference evidence="2 3" key="1">
    <citation type="submission" date="2019-01" db="EMBL/GenBank/DDBJ databases">
        <title>Novel species of Nocardioides.</title>
        <authorList>
            <person name="Liu Q."/>
            <person name="X Y.-H."/>
        </authorList>
    </citation>
    <scope>NUCLEOTIDE SEQUENCE [LARGE SCALE GENOMIC DNA]</scope>
    <source>
        <strain evidence="2 3">HLT2-9</strain>
    </source>
</reference>
<comment type="caution">
    <text evidence="2">The sequence shown here is derived from an EMBL/GenBank/DDBJ whole genome shotgun (WGS) entry which is preliminary data.</text>
</comment>
<name>A0A4Q2SKD3_9ACTN</name>
<dbReference type="EMBL" id="SDWV01000019">
    <property type="protein sequence ID" value="RYC05922.1"/>
    <property type="molecule type" value="Genomic_DNA"/>
</dbReference>
<evidence type="ECO:0000313" key="3">
    <source>
        <dbReference type="Proteomes" id="UP000291101"/>
    </source>
</evidence>